<dbReference type="PROSITE" id="PS51471">
    <property type="entry name" value="FE2OG_OXY"/>
    <property type="match status" value="1"/>
</dbReference>
<sequence length="615" mass="70000">MAAAANAKFCLSDFVEDDAPSRFLRCTMSRSVKMEWIAKEKLLPFLHTILTHYSQTNLDYECSKDSILGIYYGIRGRRTLLIELANIDSAKVIKECVHGKPCSILHQRVLYAAYSIHRKDKEERDCLNSVQNVTRDIALDPDNRIPGLILLPDFISEAQEQELVAFLDGNDKSRWKDTIRARQVQHYGYEFNYDTRRCDEEMPLDSCLPPILRTLAEKIPLSIPMDQAAEMGMIKFGDDSEEHLPVPFDQVTANEYLPGQGIAPHIDTHSAFTGAIVSLSLEGETVMEFTHPDGRRDAILLQPRSLLILSGASRYEWRHGIASRAFDIIDHEKTHRRRRVSITFRKVQTTPCTCDYPYQCDRTLADDLHRVKLGEADDINKKIQPSSTSRAPSTVEKAYVHDFYDRIADHFDSTRYAPWPKVASFVESLPEGAIIADVGCGNGKYMKIIDGARRFIFGGDRSSKLVNICSTQGLKALVLDALSVPIRSDSCDAALSIAVLHHLSSLEHRIMAVRELIRILRVGKEGIIYAWAHEQQDTSRRHFDPNKQDFMVPWNLDRRYVKDDCKEKGNVVVQRFCHMFREGELQALVELAGNARVESSYYDNSNWAIVFRKVS</sequence>
<protein>
    <submittedName>
        <fullName evidence="6">Alkylated DNA repair protein alkB 8 putative</fullName>
    </submittedName>
</protein>
<dbReference type="Pfam" id="PF13532">
    <property type="entry name" value="2OG-FeII_Oxy_2"/>
    <property type="match status" value="1"/>
</dbReference>
<proteinExistence type="predicted"/>
<evidence type="ECO:0000256" key="4">
    <source>
        <dbReference type="ARBA" id="ARBA00022884"/>
    </source>
</evidence>
<dbReference type="Gene3D" id="2.60.120.590">
    <property type="entry name" value="Alpha-ketoglutarate-dependent dioxygenase AlkB-like"/>
    <property type="match status" value="1"/>
</dbReference>
<dbReference type="PANTHER" id="PTHR13069">
    <property type="entry name" value="ALKYLATED DNA REPAIR PROTEIN ALKB HOMOLOG 8"/>
    <property type="match status" value="1"/>
</dbReference>
<dbReference type="GO" id="GO:0106335">
    <property type="term" value="F:tRNA (5-carboxymethyluridine(34)-5-O)-methyltransferase activity"/>
    <property type="evidence" value="ECO:0007669"/>
    <property type="project" value="TreeGrafter"/>
</dbReference>
<dbReference type="GO" id="GO:0008757">
    <property type="term" value="F:S-adenosylmethionine-dependent methyltransferase activity"/>
    <property type="evidence" value="ECO:0007669"/>
    <property type="project" value="InterPro"/>
</dbReference>
<name>F0W5H8_9STRA</name>
<dbReference type="GO" id="GO:0005737">
    <property type="term" value="C:cytoplasm"/>
    <property type="evidence" value="ECO:0007669"/>
    <property type="project" value="TreeGrafter"/>
</dbReference>
<keyword evidence="4" id="KW-0694">RNA-binding</keyword>
<dbReference type="SUPFAM" id="SSF53335">
    <property type="entry name" value="S-adenosyl-L-methionine-dependent methyltransferases"/>
    <property type="match status" value="1"/>
</dbReference>
<dbReference type="Gene3D" id="3.40.50.150">
    <property type="entry name" value="Vaccinia Virus protein VP39"/>
    <property type="match status" value="1"/>
</dbReference>
<accession>F0W5H8</accession>
<evidence type="ECO:0000256" key="2">
    <source>
        <dbReference type="ARBA" id="ARBA00022679"/>
    </source>
</evidence>
<dbReference type="GO" id="GO:0030488">
    <property type="term" value="P:tRNA methylation"/>
    <property type="evidence" value="ECO:0007669"/>
    <property type="project" value="TreeGrafter"/>
</dbReference>
<dbReference type="GO" id="GO:0005634">
    <property type="term" value="C:nucleus"/>
    <property type="evidence" value="ECO:0007669"/>
    <property type="project" value="TreeGrafter"/>
</dbReference>
<evidence type="ECO:0000256" key="3">
    <source>
        <dbReference type="ARBA" id="ARBA00022833"/>
    </source>
</evidence>
<keyword evidence="3" id="KW-0862">Zinc</keyword>
<dbReference type="InterPro" id="IPR051422">
    <property type="entry name" value="AlkB_tRNA_MeTrf/Diox"/>
</dbReference>
<keyword evidence="2" id="KW-0808">Transferase</keyword>
<dbReference type="SUPFAM" id="SSF51197">
    <property type="entry name" value="Clavaminate synthase-like"/>
    <property type="match status" value="1"/>
</dbReference>
<reference evidence="6" key="2">
    <citation type="submission" date="2011-02" db="EMBL/GenBank/DDBJ databases">
        <authorList>
            <person name="MacLean D."/>
        </authorList>
    </citation>
    <scope>NUCLEOTIDE SEQUENCE</scope>
</reference>
<dbReference type="InterPro" id="IPR005123">
    <property type="entry name" value="Oxoglu/Fe-dep_dioxygenase_dom"/>
</dbReference>
<keyword evidence="1" id="KW-0489">Methyltransferase</keyword>
<dbReference type="HOGENOM" id="CLU_029501_4_0_1"/>
<evidence type="ECO:0000313" key="6">
    <source>
        <dbReference type="EMBL" id="CCA16369.1"/>
    </source>
</evidence>
<dbReference type="AlphaFoldDB" id="F0W5H8"/>
<dbReference type="Pfam" id="PF08241">
    <property type="entry name" value="Methyltransf_11"/>
    <property type="match status" value="1"/>
</dbReference>
<dbReference type="InterPro" id="IPR027450">
    <property type="entry name" value="AlkB-like"/>
</dbReference>
<reference evidence="6" key="1">
    <citation type="journal article" date="2011" name="PLoS Biol.">
        <title>Gene gain and loss during evolution of obligate parasitism in the white rust pathogen of Arabidopsis thaliana.</title>
        <authorList>
            <person name="Kemen E."/>
            <person name="Gardiner A."/>
            <person name="Schultz-Larsen T."/>
            <person name="Kemen A.C."/>
            <person name="Balmuth A.L."/>
            <person name="Robert-Seilaniantz A."/>
            <person name="Bailey K."/>
            <person name="Holub E."/>
            <person name="Studholme D.J."/>
            <person name="Maclean D."/>
            <person name="Jones J.D."/>
        </authorList>
    </citation>
    <scope>NUCLEOTIDE SEQUENCE</scope>
</reference>
<dbReference type="GO" id="GO:0002098">
    <property type="term" value="P:tRNA wobble uridine modification"/>
    <property type="evidence" value="ECO:0007669"/>
    <property type="project" value="TreeGrafter"/>
</dbReference>
<feature type="domain" description="Fe2OG dioxygenase" evidence="5">
    <location>
        <begin position="247"/>
        <end position="348"/>
    </location>
</feature>
<evidence type="ECO:0000259" key="5">
    <source>
        <dbReference type="PROSITE" id="PS51471"/>
    </source>
</evidence>
<dbReference type="InterPro" id="IPR013216">
    <property type="entry name" value="Methyltransf_11"/>
</dbReference>
<dbReference type="GO" id="GO:0000049">
    <property type="term" value="F:tRNA binding"/>
    <property type="evidence" value="ECO:0007669"/>
    <property type="project" value="TreeGrafter"/>
</dbReference>
<dbReference type="PANTHER" id="PTHR13069:SF21">
    <property type="entry name" value="ALKYLATED DNA REPAIR PROTEIN ALKB HOMOLOG 8"/>
    <property type="match status" value="1"/>
</dbReference>
<gene>
    <name evidence="6" type="primary">AlNc14C21G2143</name>
    <name evidence="6" type="ORF">ALNC14_025120</name>
</gene>
<dbReference type="InterPro" id="IPR037151">
    <property type="entry name" value="AlkB-like_sf"/>
</dbReference>
<evidence type="ECO:0000256" key="1">
    <source>
        <dbReference type="ARBA" id="ARBA00022603"/>
    </source>
</evidence>
<dbReference type="InterPro" id="IPR029063">
    <property type="entry name" value="SAM-dependent_MTases_sf"/>
</dbReference>
<organism evidence="6">
    <name type="scientific">Albugo laibachii Nc14</name>
    <dbReference type="NCBI Taxonomy" id="890382"/>
    <lineage>
        <taxon>Eukaryota</taxon>
        <taxon>Sar</taxon>
        <taxon>Stramenopiles</taxon>
        <taxon>Oomycota</taxon>
        <taxon>Peronosporomycetes</taxon>
        <taxon>Albuginales</taxon>
        <taxon>Albuginaceae</taxon>
        <taxon>Albugo</taxon>
    </lineage>
</organism>
<dbReference type="EMBL" id="FR824066">
    <property type="protein sequence ID" value="CCA16369.1"/>
    <property type="molecule type" value="Genomic_DNA"/>
</dbReference>